<dbReference type="PANTHER" id="PTHR28067:SF1">
    <property type="entry name" value="DNA REPLICATION REGULATOR SLD3"/>
    <property type="match status" value="1"/>
</dbReference>
<feature type="compositionally biased region" description="Acidic residues" evidence="1">
    <location>
        <begin position="995"/>
        <end position="1004"/>
    </location>
</feature>
<dbReference type="Gene3D" id="1.20.58.2130">
    <property type="match status" value="1"/>
</dbReference>
<keyword evidence="5" id="KW-1185">Reference proteome</keyword>
<feature type="domain" description="DNA replication regulator Sld3 C-terminal" evidence="2">
    <location>
        <begin position="310"/>
        <end position="807"/>
    </location>
</feature>
<dbReference type="AlphaFoldDB" id="A0A0C4DT65"/>
<evidence type="ECO:0000313" key="3">
    <source>
        <dbReference type="EMBL" id="KLU84078.1"/>
    </source>
</evidence>
<dbReference type="GO" id="GO:0006270">
    <property type="term" value="P:DNA replication initiation"/>
    <property type="evidence" value="ECO:0007669"/>
    <property type="project" value="InterPro"/>
</dbReference>
<feature type="region of interest" description="Disordered" evidence="1">
    <location>
        <begin position="232"/>
        <end position="283"/>
    </location>
</feature>
<dbReference type="GO" id="GO:0031261">
    <property type="term" value="C:DNA replication preinitiation complex"/>
    <property type="evidence" value="ECO:0007669"/>
    <property type="project" value="TreeGrafter"/>
</dbReference>
<dbReference type="Pfam" id="PF08639">
    <property type="entry name" value="Sld3_STD"/>
    <property type="match status" value="1"/>
</dbReference>
<organism evidence="4 5">
    <name type="scientific">Magnaporthiopsis poae (strain ATCC 64411 / 73-15)</name>
    <name type="common">Kentucky bluegrass fungus</name>
    <name type="synonym">Magnaporthe poae</name>
    <dbReference type="NCBI Taxonomy" id="644358"/>
    <lineage>
        <taxon>Eukaryota</taxon>
        <taxon>Fungi</taxon>
        <taxon>Dikarya</taxon>
        <taxon>Ascomycota</taxon>
        <taxon>Pezizomycotina</taxon>
        <taxon>Sordariomycetes</taxon>
        <taxon>Sordariomycetidae</taxon>
        <taxon>Magnaporthales</taxon>
        <taxon>Magnaporthaceae</taxon>
        <taxon>Magnaporthiopsis</taxon>
    </lineage>
</organism>
<evidence type="ECO:0000256" key="1">
    <source>
        <dbReference type="SAM" id="MobiDB-lite"/>
    </source>
</evidence>
<dbReference type="STRING" id="644358.A0A0C4DT65"/>
<dbReference type="Proteomes" id="UP000011715">
    <property type="component" value="Unassembled WGS sequence"/>
</dbReference>
<sequence length="1004" mass="110416">MSPSSDASRPLSQPRSGILTPASDGSVNRLSPRGPGARRKVSADSSAVVTDPTKPPTRTRPALPMEELLKASIVVKPHPPNVLAKPVTLQPLMLLPRECLPLAHIDLADPHGELAPVRFFESRIRIMELEGRLGSNTLIARSESSRMVYAIERHNNGYYVLCKLGSWVDMAELVEDSTVACSEHLKLPKAPPATFGCFEPPLVTPHIYSESKRKRQAIEDLQSICKKRQRSQSVTSLATQHPTQHQSQPQLPQCHLPTPVDDGSKDDQPAAGPPPEQQPQTFPFQGEAQLPTSVEQTSNAILDTQQTAGDIFGHIRAQYLETLYHSMGSLAYFAKGPLSRARAAFNLNCDGDLEMADLVGFLKSLVLTTILIDKKYLTSIPGVVERMKLSVESSDEERPNRLKRRLPKKTRIGKDGLYPNEEDDVRKWWARTRPELRDEETSVNPQQVRYHISCLRRRETLLQLILILEILSLEGSQQAGDPIDVQLPGLEATSSQGPAKSTDGNKKKRNKHNLPVLLDVHADRLCIWESTTLDEVRALAESQSRTGEARKSDKPLVDFCVDVILPFFSSRLPEPCGLLNRKLGGPVLKSPPKQRREKAAESSSKPRTKPGAPAKRSGAKPVSSSKSARSLERVLSNDKLRRSVSRGPSDALAHLRHATVSHVPGLKREASETRILKDIPSAETNLLKDHPANPLLSRSASSTTVEDARAKKKALVEAELQDAISALKKPNRVLAGKVLAEETERRLFAGPTYVTKPKKPVPSPVSNKVQVKATPANIRFKNALADDPHHGRGFNLSRAHQALKPAPMASRTNEADSASLTRFPWVANTPQANRTWQIPGAVPEDGDSMDSRERGDDFSLTSSPTQPRKRAARPQPPQWPKPTPSRGSPFLPALADMVPASSPQRPLDKDEDPLSARARGSEKAMSREHRSHSLTETPVKPRPRPIAAPTISVSRHVVETPRAKRTMAAALPSVSVAESPPQPAKTKSIYQQLGWDDDYPDELS</sequence>
<evidence type="ECO:0000313" key="4">
    <source>
        <dbReference type="EnsemblFungi" id="MAPG_03123T0"/>
    </source>
</evidence>
<dbReference type="VEuPathDB" id="FungiDB:MAPG_03123"/>
<name>A0A0C4DT65_MAGP6</name>
<dbReference type="OMA" id="IYEQLGW"/>
<feature type="compositionally biased region" description="Basic and acidic residues" evidence="1">
    <location>
        <begin position="906"/>
        <end position="933"/>
    </location>
</feature>
<dbReference type="eggNOG" id="ENOG502S01X">
    <property type="taxonomic scope" value="Eukaryota"/>
</dbReference>
<feature type="region of interest" description="Disordered" evidence="1">
    <location>
        <begin position="1"/>
        <end position="63"/>
    </location>
</feature>
<feature type="compositionally biased region" description="Polar residues" evidence="1">
    <location>
        <begin position="1"/>
        <end position="15"/>
    </location>
</feature>
<feature type="region of interest" description="Disordered" evidence="1">
    <location>
        <begin position="484"/>
        <end position="510"/>
    </location>
</feature>
<evidence type="ECO:0000259" key="2">
    <source>
        <dbReference type="Pfam" id="PF08639"/>
    </source>
</evidence>
<evidence type="ECO:0000313" key="5">
    <source>
        <dbReference type="Proteomes" id="UP000011715"/>
    </source>
</evidence>
<feature type="region of interest" description="Disordered" evidence="1">
    <location>
        <begin position="685"/>
        <end position="705"/>
    </location>
</feature>
<feature type="region of interest" description="Disordered" evidence="1">
    <location>
        <begin position="579"/>
        <end position="649"/>
    </location>
</feature>
<dbReference type="EMBL" id="ADBL01000761">
    <property type="status" value="NOT_ANNOTATED_CDS"/>
    <property type="molecule type" value="Genomic_DNA"/>
</dbReference>
<reference evidence="3" key="3">
    <citation type="submission" date="2011-03" db="EMBL/GenBank/DDBJ databases">
        <title>Annotation of Magnaporthe poae ATCC 64411.</title>
        <authorList>
            <person name="Ma L.-J."/>
            <person name="Dead R."/>
            <person name="Young S.K."/>
            <person name="Zeng Q."/>
            <person name="Gargeya S."/>
            <person name="Fitzgerald M."/>
            <person name="Haas B."/>
            <person name="Abouelleil A."/>
            <person name="Alvarado L."/>
            <person name="Arachchi H.M."/>
            <person name="Berlin A."/>
            <person name="Brown A."/>
            <person name="Chapman S.B."/>
            <person name="Chen Z."/>
            <person name="Dunbar C."/>
            <person name="Freedman E."/>
            <person name="Gearin G."/>
            <person name="Gellesch M."/>
            <person name="Goldberg J."/>
            <person name="Griggs A."/>
            <person name="Gujja S."/>
            <person name="Heiman D."/>
            <person name="Howarth C."/>
            <person name="Larson L."/>
            <person name="Lui A."/>
            <person name="MacDonald P.J.P."/>
            <person name="Mehta T."/>
            <person name="Montmayeur A."/>
            <person name="Murphy C."/>
            <person name="Neiman D."/>
            <person name="Pearson M."/>
            <person name="Priest M."/>
            <person name="Roberts A."/>
            <person name="Saif S."/>
            <person name="Shea T."/>
            <person name="Shenoy N."/>
            <person name="Sisk P."/>
            <person name="Stolte C."/>
            <person name="Sykes S."/>
            <person name="Yandava C."/>
            <person name="Wortman J."/>
            <person name="Nusbaum C."/>
            <person name="Birren B."/>
        </authorList>
    </citation>
    <scope>NUCLEOTIDE SEQUENCE</scope>
    <source>
        <strain evidence="3">ATCC 64411</strain>
    </source>
</reference>
<reference evidence="4" key="5">
    <citation type="submission" date="2015-06" db="UniProtKB">
        <authorList>
            <consortium name="EnsemblFungi"/>
        </authorList>
    </citation>
    <scope>IDENTIFICATION</scope>
    <source>
        <strain evidence="4">ATCC 64411</strain>
    </source>
</reference>
<dbReference type="PANTHER" id="PTHR28067">
    <property type="entry name" value="DNA REPLICATION REGULATOR SLD3"/>
    <property type="match status" value="1"/>
</dbReference>
<proteinExistence type="predicted"/>
<dbReference type="EnsemblFungi" id="MAPG_03123T0">
    <property type="protein sequence ID" value="MAPG_03123T0"/>
    <property type="gene ID" value="MAPG_03123"/>
</dbReference>
<reference evidence="4" key="4">
    <citation type="journal article" date="2015" name="G3 (Bethesda)">
        <title>Genome sequences of three phytopathogenic species of the Magnaporthaceae family of fungi.</title>
        <authorList>
            <person name="Okagaki L.H."/>
            <person name="Nunes C.C."/>
            <person name="Sailsbery J."/>
            <person name="Clay B."/>
            <person name="Brown D."/>
            <person name="John T."/>
            <person name="Oh Y."/>
            <person name="Young N."/>
            <person name="Fitzgerald M."/>
            <person name="Haas B.J."/>
            <person name="Zeng Q."/>
            <person name="Young S."/>
            <person name="Adiconis X."/>
            <person name="Fan L."/>
            <person name="Levin J.Z."/>
            <person name="Mitchell T.K."/>
            <person name="Okubara P.A."/>
            <person name="Farman M.L."/>
            <person name="Kohn L.M."/>
            <person name="Birren B."/>
            <person name="Ma L.-J."/>
            <person name="Dean R.A."/>
        </authorList>
    </citation>
    <scope>NUCLEOTIDE SEQUENCE</scope>
    <source>
        <strain evidence="4">ATCC 64411 / 73-15</strain>
    </source>
</reference>
<dbReference type="OrthoDB" id="6593433at2759"/>
<dbReference type="InterPro" id="IPR013948">
    <property type="entry name" value="DNA_replication_reg_Sld3_C"/>
</dbReference>
<feature type="compositionally biased region" description="Polar residues" evidence="1">
    <location>
        <begin position="696"/>
        <end position="705"/>
    </location>
</feature>
<reference evidence="3" key="2">
    <citation type="submission" date="2010-05" db="EMBL/GenBank/DDBJ databases">
        <title>The Genome Sequence of Magnaporthe poae strain ATCC 64411.</title>
        <authorList>
            <consortium name="The Broad Institute Genome Sequencing Platform"/>
            <consortium name="Broad Institute Genome Sequencing Center for Infectious Disease"/>
            <person name="Ma L.-J."/>
            <person name="Dead R."/>
            <person name="Young S."/>
            <person name="Zeng Q."/>
            <person name="Koehrsen M."/>
            <person name="Alvarado L."/>
            <person name="Berlin A."/>
            <person name="Chapman S.B."/>
            <person name="Chen Z."/>
            <person name="Freedman E."/>
            <person name="Gellesch M."/>
            <person name="Goldberg J."/>
            <person name="Griggs A."/>
            <person name="Gujja S."/>
            <person name="Heilman E.R."/>
            <person name="Heiman D."/>
            <person name="Hepburn T."/>
            <person name="Howarth C."/>
            <person name="Jen D."/>
            <person name="Larson L."/>
            <person name="Mehta T."/>
            <person name="Neiman D."/>
            <person name="Pearson M."/>
            <person name="Roberts A."/>
            <person name="Saif S."/>
            <person name="Shea T."/>
            <person name="Shenoy N."/>
            <person name="Sisk P."/>
            <person name="Stolte C."/>
            <person name="Sykes S."/>
            <person name="Walk T."/>
            <person name="White J."/>
            <person name="Yandava C."/>
            <person name="Haas B."/>
            <person name="Nusbaum C."/>
            <person name="Birren B."/>
        </authorList>
    </citation>
    <scope>NUCLEOTIDE SEQUENCE</scope>
    <source>
        <strain evidence="3">ATCC 64411</strain>
    </source>
</reference>
<reference evidence="5" key="1">
    <citation type="submission" date="2010-05" db="EMBL/GenBank/DDBJ databases">
        <title>The genome sequence of Magnaporthe poae strain ATCC 64411.</title>
        <authorList>
            <person name="Ma L.-J."/>
            <person name="Dead R."/>
            <person name="Young S."/>
            <person name="Zeng Q."/>
            <person name="Koehrsen M."/>
            <person name="Alvarado L."/>
            <person name="Berlin A."/>
            <person name="Chapman S.B."/>
            <person name="Chen Z."/>
            <person name="Freedman E."/>
            <person name="Gellesch M."/>
            <person name="Goldberg J."/>
            <person name="Griggs A."/>
            <person name="Gujja S."/>
            <person name="Heilman E.R."/>
            <person name="Heiman D."/>
            <person name="Hepburn T."/>
            <person name="Howarth C."/>
            <person name="Jen D."/>
            <person name="Larson L."/>
            <person name="Mehta T."/>
            <person name="Neiman D."/>
            <person name="Pearson M."/>
            <person name="Roberts A."/>
            <person name="Saif S."/>
            <person name="Shea T."/>
            <person name="Shenoy N."/>
            <person name="Sisk P."/>
            <person name="Stolte C."/>
            <person name="Sykes S."/>
            <person name="Walk T."/>
            <person name="White J."/>
            <person name="Yandava C."/>
            <person name="Haas B."/>
            <person name="Nusbaum C."/>
            <person name="Birren B."/>
        </authorList>
    </citation>
    <scope>NUCLEOTIDE SEQUENCE [LARGE SCALE GENOMIC DNA]</scope>
    <source>
        <strain evidence="5">ATCC 64411 / 73-15</strain>
    </source>
</reference>
<feature type="region of interest" description="Disordered" evidence="1">
    <location>
        <begin position="831"/>
        <end position="1004"/>
    </location>
</feature>
<protein>
    <recommendedName>
        <fullName evidence="2">DNA replication regulator Sld3 C-terminal domain-containing protein</fullName>
    </recommendedName>
</protein>
<feature type="compositionally biased region" description="Pro residues" evidence="1">
    <location>
        <begin position="874"/>
        <end position="883"/>
    </location>
</feature>
<dbReference type="EMBL" id="GL876967">
    <property type="protein sequence ID" value="KLU84078.1"/>
    <property type="molecule type" value="Genomic_DNA"/>
</dbReference>
<feature type="compositionally biased region" description="Low complexity" evidence="1">
    <location>
        <begin position="239"/>
        <end position="257"/>
    </location>
</feature>
<accession>A0A0C4DT65</accession>
<feature type="compositionally biased region" description="Basic and acidic residues" evidence="1">
    <location>
        <begin position="629"/>
        <end position="641"/>
    </location>
</feature>
<dbReference type="InterPro" id="IPR042511">
    <property type="entry name" value="Sld3"/>
</dbReference>
<gene>
    <name evidence="3" type="ORF">MAPG_03123</name>
</gene>